<dbReference type="EMBL" id="LGRX02021826">
    <property type="protein sequence ID" value="KAK3256265.1"/>
    <property type="molecule type" value="Genomic_DNA"/>
</dbReference>
<reference evidence="2" key="2">
    <citation type="submission" date="2023-06" db="EMBL/GenBank/DDBJ databases">
        <title>Long-read-based genome assembly of the green algal bacterivore Cymbomonas tetramitiformis.</title>
        <authorList>
            <person name="Gyaltshen Y."/>
            <person name="Rozenberg A."/>
            <person name="Paasch A."/>
            <person name="Burns J.A."/>
            <person name="Warring S."/>
            <person name="Larson R."/>
            <person name="Maurer-Alcala X."/>
            <person name="Dacks J."/>
            <person name="Kim E."/>
        </authorList>
    </citation>
    <scope>NUCLEOTIDE SEQUENCE</scope>
    <source>
        <strain evidence="2">PLY_AMNH</strain>
    </source>
</reference>
<dbReference type="Proteomes" id="UP001190700">
    <property type="component" value="Unassembled WGS sequence"/>
</dbReference>
<feature type="non-terminal residue" evidence="2">
    <location>
        <position position="1"/>
    </location>
</feature>
<keyword evidence="3" id="KW-1185">Reference proteome</keyword>
<reference evidence="2 3" key="1">
    <citation type="journal article" date="2015" name="Genome Biol. Evol.">
        <title>Comparative Genomics of a Bacterivorous Green Alga Reveals Evolutionary Causalities and Consequences of Phago-Mixotrophic Mode of Nutrition.</title>
        <authorList>
            <person name="Burns J.A."/>
            <person name="Paasch A."/>
            <person name="Narechania A."/>
            <person name="Kim E."/>
        </authorList>
    </citation>
    <scope>NUCLEOTIDE SEQUENCE [LARGE SCALE GENOMIC DNA]</scope>
    <source>
        <strain evidence="2">PLY_AMNH</strain>
    </source>
</reference>
<gene>
    <name evidence="2" type="ORF">CYMTET_33597</name>
    <name evidence="1" type="ORF">CYMTET_34591</name>
</gene>
<evidence type="ECO:0000313" key="3">
    <source>
        <dbReference type="Proteomes" id="UP001190700"/>
    </source>
</evidence>
<evidence type="ECO:0000313" key="2">
    <source>
        <dbReference type="EMBL" id="KAK3257311.1"/>
    </source>
</evidence>
<organism evidence="2 3">
    <name type="scientific">Cymbomonas tetramitiformis</name>
    <dbReference type="NCBI Taxonomy" id="36881"/>
    <lineage>
        <taxon>Eukaryota</taxon>
        <taxon>Viridiplantae</taxon>
        <taxon>Chlorophyta</taxon>
        <taxon>Pyramimonadophyceae</taxon>
        <taxon>Pyramimonadales</taxon>
        <taxon>Pyramimonadaceae</taxon>
        <taxon>Cymbomonas</taxon>
    </lineage>
</organism>
<accession>A0AAE0KQQ6</accession>
<dbReference type="EMBL" id="LGRX02020681">
    <property type="protein sequence ID" value="KAK3257311.1"/>
    <property type="molecule type" value="Genomic_DNA"/>
</dbReference>
<proteinExistence type="predicted"/>
<sequence>ATTRRAGVMQSFNAATELVREYRDDFRLSHLVADVLLEEANRILEVSRKSEPDHAALMASLGTITVWVGRTTSDPQCVLDKTRGQNIIKKFLFLVYNIV</sequence>
<comment type="caution">
    <text evidence="2">The sequence shown here is derived from an EMBL/GenBank/DDBJ whole genome shotgun (WGS) entry which is preliminary data.</text>
</comment>
<protein>
    <submittedName>
        <fullName evidence="2">Uncharacterized protein</fullName>
    </submittedName>
</protein>
<name>A0AAE0KQQ6_9CHLO</name>
<evidence type="ECO:0000313" key="1">
    <source>
        <dbReference type="EMBL" id="KAK3256265.1"/>
    </source>
</evidence>
<dbReference type="AlphaFoldDB" id="A0AAE0KQQ6"/>